<feature type="compositionally biased region" description="Polar residues" evidence="1">
    <location>
        <begin position="571"/>
        <end position="586"/>
    </location>
</feature>
<dbReference type="Proteomes" id="UP001140094">
    <property type="component" value="Unassembled WGS sequence"/>
</dbReference>
<feature type="compositionally biased region" description="Pro residues" evidence="1">
    <location>
        <begin position="100"/>
        <end position="112"/>
    </location>
</feature>
<feature type="compositionally biased region" description="Polar residues" evidence="1">
    <location>
        <begin position="694"/>
        <end position="706"/>
    </location>
</feature>
<feature type="compositionally biased region" description="Polar residues" evidence="1">
    <location>
        <begin position="327"/>
        <end position="337"/>
    </location>
</feature>
<feature type="compositionally biased region" description="Acidic residues" evidence="1">
    <location>
        <begin position="486"/>
        <end position="498"/>
    </location>
</feature>
<feature type="region of interest" description="Disordered" evidence="1">
    <location>
        <begin position="840"/>
        <end position="865"/>
    </location>
</feature>
<proteinExistence type="predicted"/>
<feature type="region of interest" description="Disordered" evidence="1">
    <location>
        <begin position="431"/>
        <end position="760"/>
    </location>
</feature>
<dbReference type="EMBL" id="JANBUO010001190">
    <property type="protein sequence ID" value="KAJ2799375.1"/>
    <property type="molecule type" value="Genomic_DNA"/>
</dbReference>
<organism evidence="3 4">
    <name type="scientific">Coemansia guatemalensis</name>
    <dbReference type="NCBI Taxonomy" id="2761395"/>
    <lineage>
        <taxon>Eukaryota</taxon>
        <taxon>Fungi</taxon>
        <taxon>Fungi incertae sedis</taxon>
        <taxon>Zoopagomycota</taxon>
        <taxon>Kickxellomycotina</taxon>
        <taxon>Kickxellomycetes</taxon>
        <taxon>Kickxellales</taxon>
        <taxon>Kickxellaceae</taxon>
        <taxon>Coemansia</taxon>
    </lineage>
</organism>
<sequence length="865" mass="93328">MDRSRGGDASNFFNRIKNVEVLRSPYPRHLAQNTQRPGMAASARPIIGGNVVPHNTMRPAPTRAAPTWQSPPPRPDIVNSIHTGGCSSSRSHNSDRGRVPPSPALYRPPPEYPNSVQPIRVRPYGMGGDYRHIPGSTFPSHVSAGLSTARNMPPNAQYCVLRNWIVCVDVDKMAVTVSGSFTKPNGNTVARHSSSIEMAIDERVLRASSGTVYQLVDTPDLDLMRSKGFPEYLIPYFVDGFPRNWKRLVDEYLAVAASAQRGRGAPLFRRDDYPLMNRVTSPSGNLHNEHRALDPSSGRFRHGSDGGDAADIQPSTSPTGGYGASSHAGTRQNRPFDTVGNARTQANGAAMVYRSGADIFASGRFSRVGGLHTPVRAPHEHSSEMLRSSERYDPDGVNDKDAVASAVDDERQIPSMQRVDSELAAAMTNLPLETPTKGPSSAGTGDMLSDTISPELGATNGPPWKGFHGSHMALNDDASEPFKLDDDADDDSQSDQEDSVVSQPPDSTIGDSTEDLPQNSSKQKLATRKPRRTSRKIVESSDEGQSQPTAEADANEPLASTPVTRSRIISKPNTDSVQRPKSNAASATRKPALATPGKRKDLSKVPNSAPAGRAKATRGTQDKRTARRTPKNVLTSTEQTPSKPPRTKKSTGRNYNASSTSKAMVVIEPPAKLSGNSDAGSDSEASAPLWAVVESQQQSETKATTESADEQDETLPAPAADGELPLPSPSPPIQESPAIGGRSERTPTKAAPSVKAESTPSKWRVGRRFFKYKEFEATTSVTRSGRKVRRPQQWWANAQEHLATTHKESAIKYRWGTGDAVVVKDGKRMRLSDVFLEGSSADLSLPDQNTDDKGEAAMSDTSNEA</sequence>
<feature type="region of interest" description="Disordered" evidence="1">
    <location>
        <begin position="54"/>
        <end position="117"/>
    </location>
</feature>
<feature type="domain" description="SANTA" evidence="2">
    <location>
        <begin position="160"/>
        <end position="247"/>
    </location>
</feature>
<feature type="compositionally biased region" description="Polar residues" evidence="1">
    <location>
        <begin position="504"/>
        <end position="524"/>
    </location>
</feature>
<feature type="compositionally biased region" description="Polar residues" evidence="1">
    <location>
        <begin position="632"/>
        <end position="641"/>
    </location>
</feature>
<evidence type="ECO:0000313" key="4">
    <source>
        <dbReference type="Proteomes" id="UP001140094"/>
    </source>
</evidence>
<dbReference type="GO" id="GO:0000775">
    <property type="term" value="C:chromosome, centromeric region"/>
    <property type="evidence" value="ECO:0007669"/>
    <property type="project" value="TreeGrafter"/>
</dbReference>
<feature type="region of interest" description="Disordered" evidence="1">
    <location>
        <begin position="279"/>
        <end position="337"/>
    </location>
</feature>
<feature type="compositionally biased region" description="Polar residues" evidence="1">
    <location>
        <begin position="652"/>
        <end position="662"/>
    </location>
</feature>
<evidence type="ECO:0000256" key="1">
    <source>
        <dbReference type="SAM" id="MobiDB-lite"/>
    </source>
</evidence>
<evidence type="ECO:0000259" key="2">
    <source>
        <dbReference type="Pfam" id="PF09133"/>
    </source>
</evidence>
<dbReference type="OrthoDB" id="118550at2759"/>
<accession>A0A9W8HT97</accession>
<dbReference type="Pfam" id="PF09133">
    <property type="entry name" value="SANTA"/>
    <property type="match status" value="1"/>
</dbReference>
<dbReference type="InterPro" id="IPR015216">
    <property type="entry name" value="SANTA"/>
</dbReference>
<evidence type="ECO:0000313" key="3">
    <source>
        <dbReference type="EMBL" id="KAJ2799375.1"/>
    </source>
</evidence>
<dbReference type="PANTHER" id="PTHR16124:SF3">
    <property type="entry name" value="MIS18-BINDING PROTEIN 1"/>
    <property type="match status" value="1"/>
</dbReference>
<reference evidence="3" key="1">
    <citation type="submission" date="2022-07" db="EMBL/GenBank/DDBJ databases">
        <title>Phylogenomic reconstructions and comparative analyses of Kickxellomycotina fungi.</title>
        <authorList>
            <person name="Reynolds N.K."/>
            <person name="Stajich J.E."/>
            <person name="Barry K."/>
            <person name="Grigoriev I.V."/>
            <person name="Crous P."/>
            <person name="Smith M.E."/>
        </authorList>
    </citation>
    <scope>NUCLEOTIDE SEQUENCE</scope>
    <source>
        <strain evidence="3">NRRL 1565</strain>
    </source>
</reference>
<comment type="caution">
    <text evidence="3">The sequence shown here is derived from an EMBL/GenBank/DDBJ whole genome shotgun (WGS) entry which is preliminary data.</text>
</comment>
<feature type="compositionally biased region" description="Basic residues" evidence="1">
    <location>
        <begin position="525"/>
        <end position="535"/>
    </location>
</feature>
<keyword evidence="4" id="KW-1185">Reference proteome</keyword>
<gene>
    <name evidence="3" type="ORF">H4R20_004468</name>
</gene>
<feature type="region of interest" description="Disordered" evidence="1">
    <location>
        <begin position="371"/>
        <end position="400"/>
    </location>
</feature>
<feature type="compositionally biased region" description="Basic and acidic residues" evidence="1">
    <location>
        <begin position="377"/>
        <end position="400"/>
    </location>
</feature>
<name>A0A9W8HT97_9FUNG</name>
<protein>
    <recommendedName>
        <fullName evidence="2">SANTA domain-containing protein</fullName>
    </recommendedName>
</protein>
<dbReference type="AlphaFoldDB" id="A0A9W8HT97"/>
<dbReference type="InterPro" id="IPR039110">
    <property type="entry name" value="KNL2-like"/>
</dbReference>
<feature type="compositionally biased region" description="Polar residues" evidence="1">
    <location>
        <begin position="80"/>
        <end position="91"/>
    </location>
</feature>
<dbReference type="PANTHER" id="PTHR16124">
    <property type="entry name" value="MIS18-BINDING PROTEIN 1"/>
    <property type="match status" value="1"/>
</dbReference>
<feature type="compositionally biased region" description="Polar residues" evidence="1">
    <location>
        <begin position="674"/>
        <end position="684"/>
    </location>
</feature>